<evidence type="ECO:0000313" key="3">
    <source>
        <dbReference type="Proteomes" id="UP000593568"/>
    </source>
</evidence>
<dbReference type="AlphaFoldDB" id="A0A7J9ECT3"/>
<evidence type="ECO:0000313" key="2">
    <source>
        <dbReference type="EMBL" id="MBA0770840.1"/>
    </source>
</evidence>
<dbReference type="EMBL" id="JABEZW010000007">
    <property type="protein sequence ID" value="MBA0770840.1"/>
    <property type="molecule type" value="Genomic_DNA"/>
</dbReference>
<name>A0A7J9ECT3_9ROSI</name>
<accession>A0A7J9ECT3</accession>
<evidence type="ECO:0000256" key="1">
    <source>
        <dbReference type="SAM" id="MobiDB-lite"/>
    </source>
</evidence>
<feature type="compositionally biased region" description="Polar residues" evidence="1">
    <location>
        <begin position="95"/>
        <end position="119"/>
    </location>
</feature>
<feature type="compositionally biased region" description="Low complexity" evidence="1">
    <location>
        <begin position="80"/>
        <end position="94"/>
    </location>
</feature>
<feature type="compositionally biased region" description="Pro residues" evidence="1">
    <location>
        <begin position="129"/>
        <end position="141"/>
    </location>
</feature>
<protein>
    <submittedName>
        <fullName evidence="2">Uncharacterized protein</fullName>
    </submittedName>
</protein>
<gene>
    <name evidence="2" type="ORF">Gotri_019413</name>
</gene>
<proteinExistence type="predicted"/>
<feature type="non-terminal residue" evidence="2">
    <location>
        <position position="141"/>
    </location>
</feature>
<comment type="caution">
    <text evidence="2">The sequence shown here is derived from an EMBL/GenBank/DDBJ whole genome shotgun (WGS) entry which is preliminary data.</text>
</comment>
<organism evidence="2 3">
    <name type="scientific">Gossypium trilobum</name>
    <dbReference type="NCBI Taxonomy" id="34281"/>
    <lineage>
        <taxon>Eukaryota</taxon>
        <taxon>Viridiplantae</taxon>
        <taxon>Streptophyta</taxon>
        <taxon>Embryophyta</taxon>
        <taxon>Tracheophyta</taxon>
        <taxon>Spermatophyta</taxon>
        <taxon>Magnoliopsida</taxon>
        <taxon>eudicotyledons</taxon>
        <taxon>Gunneridae</taxon>
        <taxon>Pentapetalae</taxon>
        <taxon>rosids</taxon>
        <taxon>malvids</taxon>
        <taxon>Malvales</taxon>
        <taxon>Malvaceae</taxon>
        <taxon>Malvoideae</taxon>
        <taxon>Gossypium</taxon>
    </lineage>
</organism>
<keyword evidence="3" id="KW-1185">Reference proteome</keyword>
<sequence length="141" mass="15346">MHQSDKVLWQFGFRQSIPVAPEMLDAAIQSPGPARAPIQSPDPAVQPTISTVQPFQIMPGAVDCRCICPASHERSQEEPSGSSSFYQSPSPYGFQTASPLVMQTPTQSLFYQSGLSSQHEQQDTLPEKPGSPPEQPQPPLE</sequence>
<feature type="region of interest" description="Disordered" evidence="1">
    <location>
        <begin position="71"/>
        <end position="141"/>
    </location>
</feature>
<dbReference type="Proteomes" id="UP000593568">
    <property type="component" value="Unassembled WGS sequence"/>
</dbReference>
<reference evidence="2 3" key="1">
    <citation type="journal article" date="2019" name="Genome Biol. Evol.">
        <title>Insights into the evolution of the New World diploid cottons (Gossypium, subgenus Houzingenia) based on genome sequencing.</title>
        <authorList>
            <person name="Grover C.E."/>
            <person name="Arick M.A. 2nd"/>
            <person name="Thrash A."/>
            <person name="Conover J.L."/>
            <person name="Sanders W.S."/>
            <person name="Peterson D.G."/>
            <person name="Frelichowski J.E."/>
            <person name="Scheffler J.A."/>
            <person name="Scheffler B.E."/>
            <person name="Wendel J.F."/>
        </authorList>
    </citation>
    <scope>NUCLEOTIDE SEQUENCE [LARGE SCALE GENOMIC DNA]</scope>
    <source>
        <strain evidence="2">8</strain>
        <tissue evidence="2">Leaf</tissue>
    </source>
</reference>